<sequence length="81" mass="9159">MYIAITCNRSGENLLLRRLSPTESMNPRGHVEKWAESAGVKIAQSYGHIPRGCADFYAETRDRKEAGAVCWDSFDFYLETA</sequence>
<gene>
    <name evidence="1" type="ORF">ACFPPC_08355</name>
</gene>
<accession>A0ABW0H680</accession>
<name>A0ABW0H680_9HYPH</name>
<dbReference type="Proteomes" id="UP001596104">
    <property type="component" value="Unassembled WGS sequence"/>
</dbReference>
<comment type="caution">
    <text evidence="1">The sequence shown here is derived from an EMBL/GenBank/DDBJ whole genome shotgun (WGS) entry which is preliminary data.</text>
</comment>
<keyword evidence="2" id="KW-1185">Reference proteome</keyword>
<reference evidence="2" key="1">
    <citation type="journal article" date="2019" name="Int. J. Syst. Evol. Microbiol.">
        <title>The Global Catalogue of Microorganisms (GCM) 10K type strain sequencing project: providing services to taxonomists for standard genome sequencing and annotation.</title>
        <authorList>
            <consortium name="The Broad Institute Genomics Platform"/>
            <consortium name="The Broad Institute Genome Sequencing Center for Infectious Disease"/>
            <person name="Wu L."/>
            <person name="Ma J."/>
        </authorList>
    </citation>
    <scope>NUCLEOTIDE SEQUENCE [LARGE SCALE GENOMIC DNA]</scope>
    <source>
        <strain evidence="2">CGMCC 1.16326</strain>
    </source>
</reference>
<dbReference type="RefSeq" id="WP_377007467.1">
    <property type="nucleotide sequence ID" value="NZ_JBHSLV010000013.1"/>
</dbReference>
<proteinExistence type="predicted"/>
<evidence type="ECO:0000313" key="2">
    <source>
        <dbReference type="Proteomes" id="UP001596104"/>
    </source>
</evidence>
<protein>
    <submittedName>
        <fullName evidence="1">Uncharacterized protein</fullName>
    </submittedName>
</protein>
<dbReference type="EMBL" id="JBHSLV010000013">
    <property type="protein sequence ID" value="MFC5392646.1"/>
    <property type="molecule type" value="Genomic_DNA"/>
</dbReference>
<evidence type="ECO:0000313" key="1">
    <source>
        <dbReference type="EMBL" id="MFC5392646.1"/>
    </source>
</evidence>
<organism evidence="1 2">
    <name type="scientific">Bosea vestrisii</name>
    <dbReference type="NCBI Taxonomy" id="151416"/>
    <lineage>
        <taxon>Bacteria</taxon>
        <taxon>Pseudomonadati</taxon>
        <taxon>Pseudomonadota</taxon>
        <taxon>Alphaproteobacteria</taxon>
        <taxon>Hyphomicrobiales</taxon>
        <taxon>Boseaceae</taxon>
        <taxon>Bosea</taxon>
    </lineage>
</organism>